<keyword evidence="2 4" id="KW-0012">Acyltransferase</keyword>
<dbReference type="Pfam" id="PF00583">
    <property type="entry name" value="Acetyltransf_1"/>
    <property type="match status" value="1"/>
</dbReference>
<reference evidence="4 5" key="1">
    <citation type="journal article" date="2018" name="Environ. Microbiol.">
        <title>Novel energy conservation strategies and behaviour of Pelotomaculum schinkii driving syntrophic propionate catabolism.</title>
        <authorList>
            <person name="Hidalgo-Ahumada C.A.P."/>
            <person name="Nobu M.K."/>
            <person name="Narihiro T."/>
            <person name="Tamaki H."/>
            <person name="Liu W.T."/>
            <person name="Kamagata Y."/>
            <person name="Stams A.J.M."/>
            <person name="Imachi H."/>
            <person name="Sousa D.Z."/>
        </authorList>
    </citation>
    <scope>NUCLEOTIDE SEQUENCE [LARGE SCALE GENOMIC DNA]</scope>
    <source>
        <strain evidence="4 5">HH</strain>
    </source>
</reference>
<dbReference type="EC" id="2.3.1.1" evidence="4"/>
<dbReference type="InterPro" id="IPR000182">
    <property type="entry name" value="GNAT_dom"/>
</dbReference>
<evidence type="ECO:0000313" key="5">
    <source>
        <dbReference type="Proteomes" id="UP000298324"/>
    </source>
</evidence>
<name>A0A4Y7RCL9_9FIRM</name>
<dbReference type="AlphaFoldDB" id="A0A4Y7RCL9"/>
<dbReference type="NCBIfam" id="NF005840">
    <property type="entry name" value="PRK07757.1"/>
    <property type="match status" value="1"/>
</dbReference>
<evidence type="ECO:0000313" key="4">
    <source>
        <dbReference type="EMBL" id="TEB06572.1"/>
    </source>
</evidence>
<keyword evidence="5" id="KW-1185">Reference proteome</keyword>
<protein>
    <submittedName>
        <fullName evidence="4">Amino-acid acetyltransferase</fullName>
        <ecNumber evidence="4">2.3.1.1</ecNumber>
    </submittedName>
</protein>
<gene>
    <name evidence="4" type="primary">argA</name>
    <name evidence="4" type="ORF">Psch_00104</name>
</gene>
<dbReference type="Gene3D" id="3.40.630.30">
    <property type="match status" value="1"/>
</dbReference>
<dbReference type="SUPFAM" id="SSF55729">
    <property type="entry name" value="Acyl-CoA N-acyltransferases (Nat)"/>
    <property type="match status" value="1"/>
</dbReference>
<dbReference type="Proteomes" id="UP000298324">
    <property type="component" value="Unassembled WGS sequence"/>
</dbReference>
<dbReference type="PANTHER" id="PTHR43626">
    <property type="entry name" value="ACYL-COA N-ACYLTRANSFERASE"/>
    <property type="match status" value="1"/>
</dbReference>
<feature type="domain" description="N-acetyltransferase" evidence="3">
    <location>
        <begin position="8"/>
        <end position="158"/>
    </location>
</feature>
<dbReference type="CDD" id="cd04301">
    <property type="entry name" value="NAT_SF"/>
    <property type="match status" value="1"/>
</dbReference>
<sequence>MKGEILLMEFVKAKITDVEPIHALINYYAEKGLMLARPRTMLYESLREFTVARDRGKVVAAGSLHIIWEDIAEVRALAVAPEYAKKGVGRKLVDMFIEEAGELGLPRLFALTYQQVFFEKCGFHVVPKESLPQKVWKECVNCPKFPNCEEIAMILDVQIQG</sequence>
<dbReference type="InterPro" id="IPR016181">
    <property type="entry name" value="Acyl_CoA_acyltransferase"/>
</dbReference>
<dbReference type="GO" id="GO:0008080">
    <property type="term" value="F:N-acetyltransferase activity"/>
    <property type="evidence" value="ECO:0007669"/>
    <property type="project" value="InterPro"/>
</dbReference>
<accession>A0A4Y7RCL9</accession>
<evidence type="ECO:0000259" key="3">
    <source>
        <dbReference type="PROSITE" id="PS51186"/>
    </source>
</evidence>
<evidence type="ECO:0000256" key="1">
    <source>
        <dbReference type="ARBA" id="ARBA00022679"/>
    </source>
</evidence>
<dbReference type="EMBL" id="QFGA01000001">
    <property type="protein sequence ID" value="TEB06572.1"/>
    <property type="molecule type" value="Genomic_DNA"/>
</dbReference>
<dbReference type="PROSITE" id="PS51186">
    <property type="entry name" value="GNAT"/>
    <property type="match status" value="1"/>
</dbReference>
<dbReference type="GO" id="GO:0005737">
    <property type="term" value="C:cytoplasm"/>
    <property type="evidence" value="ECO:0007669"/>
    <property type="project" value="TreeGrafter"/>
</dbReference>
<dbReference type="PANTHER" id="PTHR43626:SF4">
    <property type="entry name" value="GCN5-RELATED N-ACETYLTRANSFERASE 2, CHLOROPLASTIC"/>
    <property type="match status" value="1"/>
</dbReference>
<proteinExistence type="predicted"/>
<dbReference type="InterPro" id="IPR045039">
    <property type="entry name" value="NSI-like"/>
</dbReference>
<organism evidence="4 5">
    <name type="scientific">Pelotomaculum schinkii</name>
    <dbReference type="NCBI Taxonomy" id="78350"/>
    <lineage>
        <taxon>Bacteria</taxon>
        <taxon>Bacillati</taxon>
        <taxon>Bacillota</taxon>
        <taxon>Clostridia</taxon>
        <taxon>Eubacteriales</taxon>
        <taxon>Desulfotomaculaceae</taxon>
        <taxon>Pelotomaculum</taxon>
    </lineage>
</organism>
<comment type="caution">
    <text evidence="4">The sequence shown here is derived from an EMBL/GenBank/DDBJ whole genome shotgun (WGS) entry which is preliminary data.</text>
</comment>
<evidence type="ECO:0000256" key="2">
    <source>
        <dbReference type="ARBA" id="ARBA00023315"/>
    </source>
</evidence>
<keyword evidence="1 4" id="KW-0808">Transferase</keyword>